<feature type="domain" description="Large ribosomal subunit protein bL9m N-terminal" evidence="1">
    <location>
        <begin position="4"/>
        <end position="35"/>
    </location>
</feature>
<name>A0A8C2ATA7_CYPCA</name>
<dbReference type="Proteomes" id="UP000694700">
    <property type="component" value="Unplaced"/>
</dbReference>
<proteinExistence type="predicted"/>
<dbReference type="Pfam" id="PF25131">
    <property type="entry name" value="bL9m_N"/>
    <property type="match status" value="1"/>
</dbReference>
<dbReference type="Ensembl" id="ENSCCRT00015113586.1">
    <property type="protein sequence ID" value="ENSCCRP00015110098.1"/>
    <property type="gene ID" value="ENSCCRG00015043658.1"/>
</dbReference>
<dbReference type="AlphaFoldDB" id="A0A8C2ATA7"/>
<evidence type="ECO:0000259" key="1">
    <source>
        <dbReference type="Pfam" id="PF25131"/>
    </source>
</evidence>
<organism evidence="2 3">
    <name type="scientific">Cyprinus carpio</name>
    <name type="common">Common carp</name>
    <dbReference type="NCBI Taxonomy" id="7962"/>
    <lineage>
        <taxon>Eukaryota</taxon>
        <taxon>Metazoa</taxon>
        <taxon>Chordata</taxon>
        <taxon>Craniata</taxon>
        <taxon>Vertebrata</taxon>
        <taxon>Euteleostomi</taxon>
        <taxon>Actinopterygii</taxon>
        <taxon>Neopterygii</taxon>
        <taxon>Teleostei</taxon>
        <taxon>Ostariophysi</taxon>
        <taxon>Cypriniformes</taxon>
        <taxon>Cyprinidae</taxon>
        <taxon>Cyprininae</taxon>
        <taxon>Cyprinus</taxon>
    </lineage>
</organism>
<protein>
    <recommendedName>
        <fullName evidence="1">Large ribosomal subunit protein bL9m N-terminal domain-containing protein</fullName>
    </recommendedName>
</protein>
<reference evidence="2" key="1">
    <citation type="submission" date="2025-08" db="UniProtKB">
        <authorList>
            <consortium name="Ensembl"/>
        </authorList>
    </citation>
    <scope>IDENTIFICATION</scope>
</reference>
<evidence type="ECO:0000313" key="2">
    <source>
        <dbReference type="Ensembl" id="ENSCCRP00015110098.1"/>
    </source>
</evidence>
<accession>A0A8C2ATA7</accession>
<evidence type="ECO:0000313" key="3">
    <source>
        <dbReference type="Proteomes" id="UP000694700"/>
    </source>
</evidence>
<dbReference type="InterPro" id="IPR056864">
    <property type="entry name" value="MRP-L9_N"/>
</dbReference>
<sequence>MEFIVECCWKVPLSKEGKPPRLHPRRHRVYRLFEDTKHKPQDKIELILTQTPATRMRCFYVYLALI</sequence>